<reference evidence="4" key="1">
    <citation type="journal article" date="2023" name="GigaByte">
        <title>Genome assembly of the bearded iris, Iris pallida Lam.</title>
        <authorList>
            <person name="Bruccoleri R.E."/>
            <person name="Oakeley E.J."/>
            <person name="Faust A.M.E."/>
            <person name="Altorfer M."/>
            <person name="Dessus-Babus S."/>
            <person name="Burckhardt D."/>
            <person name="Oertli M."/>
            <person name="Naumann U."/>
            <person name="Petersen F."/>
            <person name="Wong J."/>
        </authorList>
    </citation>
    <scope>NUCLEOTIDE SEQUENCE</scope>
    <source>
        <strain evidence="4">GSM-AAB239-AS_SAM_17_03QT</strain>
    </source>
</reference>
<dbReference type="GO" id="GO:0005783">
    <property type="term" value="C:endoplasmic reticulum"/>
    <property type="evidence" value="ECO:0007669"/>
    <property type="project" value="UniProtKB-ARBA"/>
</dbReference>
<dbReference type="SMART" id="SM00271">
    <property type="entry name" value="DnaJ"/>
    <property type="match status" value="1"/>
</dbReference>
<evidence type="ECO:0000259" key="3">
    <source>
        <dbReference type="PROSITE" id="PS50076"/>
    </source>
</evidence>
<feature type="compositionally biased region" description="Polar residues" evidence="2">
    <location>
        <begin position="1225"/>
        <end position="1246"/>
    </location>
</feature>
<feature type="region of interest" description="Disordered" evidence="2">
    <location>
        <begin position="396"/>
        <end position="423"/>
    </location>
</feature>
<feature type="region of interest" description="Disordered" evidence="2">
    <location>
        <begin position="1"/>
        <end position="133"/>
    </location>
</feature>
<dbReference type="Gene3D" id="1.25.40.10">
    <property type="entry name" value="Tetratricopeptide repeat domain"/>
    <property type="match status" value="3"/>
</dbReference>
<evidence type="ECO:0000256" key="2">
    <source>
        <dbReference type="SAM" id="MobiDB-lite"/>
    </source>
</evidence>
<dbReference type="PANTHER" id="PTHR45181:SF4">
    <property type="entry name" value="HEAT SHOCK PROTEIN DNAJ WITH TETRATRICOPEPTIDE REPEAT-CONTAINING PROTEIN"/>
    <property type="match status" value="1"/>
</dbReference>
<feature type="domain" description="J" evidence="3">
    <location>
        <begin position="1136"/>
        <end position="1221"/>
    </location>
</feature>
<dbReference type="PRINTS" id="PR00625">
    <property type="entry name" value="JDOMAIN"/>
</dbReference>
<evidence type="ECO:0000256" key="1">
    <source>
        <dbReference type="PROSITE-ProRule" id="PRU00339"/>
    </source>
</evidence>
<dbReference type="InterPro" id="IPR001623">
    <property type="entry name" value="DnaJ_domain"/>
</dbReference>
<feature type="region of interest" description="Disordered" evidence="2">
    <location>
        <begin position="211"/>
        <end position="275"/>
    </location>
</feature>
<accession>A0AAX6HDA2</accession>
<feature type="repeat" description="TPR" evidence="1">
    <location>
        <begin position="935"/>
        <end position="968"/>
    </location>
</feature>
<keyword evidence="1" id="KW-0802">TPR repeat</keyword>
<feature type="region of interest" description="Disordered" evidence="2">
    <location>
        <begin position="509"/>
        <end position="581"/>
    </location>
</feature>
<dbReference type="InterPro" id="IPR036869">
    <property type="entry name" value="J_dom_sf"/>
</dbReference>
<feature type="compositionally biased region" description="Polar residues" evidence="2">
    <location>
        <begin position="597"/>
        <end position="613"/>
    </location>
</feature>
<feature type="region of interest" description="Disordered" evidence="2">
    <location>
        <begin position="597"/>
        <end position="655"/>
    </location>
</feature>
<dbReference type="InterPro" id="IPR019734">
    <property type="entry name" value="TPR_rpt"/>
</dbReference>
<feature type="compositionally biased region" description="Basic and acidic residues" evidence="2">
    <location>
        <begin position="45"/>
        <end position="54"/>
    </location>
</feature>
<feature type="compositionally biased region" description="Basic and acidic residues" evidence="2">
    <location>
        <begin position="261"/>
        <end position="270"/>
    </location>
</feature>
<evidence type="ECO:0000313" key="5">
    <source>
        <dbReference type="Proteomes" id="UP001140949"/>
    </source>
</evidence>
<feature type="compositionally biased region" description="Low complexity" evidence="2">
    <location>
        <begin position="73"/>
        <end position="93"/>
    </location>
</feature>
<feature type="region of interest" description="Disordered" evidence="2">
    <location>
        <begin position="1225"/>
        <end position="1267"/>
    </location>
</feature>
<dbReference type="Gene3D" id="1.10.287.110">
    <property type="entry name" value="DnaJ domain"/>
    <property type="match status" value="1"/>
</dbReference>
<dbReference type="SUPFAM" id="SSF46565">
    <property type="entry name" value="Chaperone J-domain"/>
    <property type="match status" value="1"/>
</dbReference>
<feature type="compositionally biased region" description="Basic and acidic residues" evidence="2">
    <location>
        <begin position="532"/>
        <end position="544"/>
    </location>
</feature>
<dbReference type="EMBL" id="JANAVB010010597">
    <property type="protein sequence ID" value="KAJ6838833.1"/>
    <property type="molecule type" value="Genomic_DNA"/>
</dbReference>
<dbReference type="CDD" id="cd06257">
    <property type="entry name" value="DnaJ"/>
    <property type="match status" value="1"/>
</dbReference>
<feature type="region of interest" description="Disordered" evidence="2">
    <location>
        <begin position="667"/>
        <end position="694"/>
    </location>
</feature>
<reference evidence="4" key="2">
    <citation type="submission" date="2023-04" db="EMBL/GenBank/DDBJ databases">
        <authorList>
            <person name="Bruccoleri R.E."/>
            <person name="Oakeley E.J."/>
            <person name="Faust A.-M."/>
            <person name="Dessus-Babus S."/>
            <person name="Altorfer M."/>
            <person name="Burckhardt D."/>
            <person name="Oertli M."/>
            <person name="Naumann U."/>
            <person name="Petersen F."/>
            <person name="Wong J."/>
        </authorList>
    </citation>
    <scope>NUCLEOTIDE SEQUENCE</scope>
    <source>
        <strain evidence="4">GSM-AAB239-AS_SAM_17_03QT</strain>
        <tissue evidence="4">Leaf</tissue>
    </source>
</reference>
<dbReference type="Proteomes" id="UP001140949">
    <property type="component" value="Unassembled WGS sequence"/>
</dbReference>
<keyword evidence="5" id="KW-1185">Reference proteome</keyword>
<dbReference type="SMART" id="SM00028">
    <property type="entry name" value="TPR"/>
    <property type="match status" value="8"/>
</dbReference>
<dbReference type="SUPFAM" id="SSF48452">
    <property type="entry name" value="TPR-like"/>
    <property type="match status" value="2"/>
</dbReference>
<dbReference type="InterPro" id="IPR011990">
    <property type="entry name" value="TPR-like_helical_dom_sf"/>
</dbReference>
<sequence>MDQPPNLGQSPWKPSISMSKPRMAKTRKSGSMKPRPPSSAAPSADRVEKAEEKFSGGNPFEPRVPGSAGANLSRSSSWRSTDSGGGPSFSFGSEGTGFVFGSGDGAKNVRDFSRNSSSIGSEEMERLSAGKGGDFGEGVFMFGSSVEESTEKMERLNVREMSCGSGENGSGDFAQAATDVFVFGNSSEKVEKLNTGSGDNANDASAAVGGFVFRSNRNDGKQDDSSSTGSIPPSQATDTPSFRPPNDDHMGNRGGSGTPHVELRTTDRDASWSTRETGWKEQVDVVDDFVSGTDDNMSKLKIGSKVESFVGSTPLKFSFGAGELGQGSSMGSVPPFQATAPPPFCPPPSGPSFQQVGSQFTFTSQHGGLEAQHMEFKTPRHDSSWLTTENLFSSQSQNVEFSLKRGDGRSTKSKKKKGKSRQPASCHYSFANQFIPTEGGFQENPETERTDVYSPMDCSPYPEEVTGQFSREASVASADMRRSVSVEREEVLVSAAEKLNVNEGNYMNFGEVDDNGSKDHAQRCSASASSFEDERTFGYGKESDMPGYESMGFDSDTRTAPMEAETGSLGSNFEGHSSAGETGSVFSFNAQDFDQSKLPTSSSFVQGPLSAQNRNHKRRSKTKPDQDSFLSTPNSSVTFASPTPNIFPPTSTSMAFSSGVEQKDISFVSQSKDSKKTEKSIGPEASQDSKTMTASSVAAQEACEKWRYRGNQAYSNGNLSKAEDYYTRGIDSVLLKDTAGSCIQPLTLCYSNRAATRMSLGRMREAIGDCMVALSIDPNFLRAQVRAANCYLSLGEIGEALKAFKKCLQAKDINSNQKIVTEASDGMQKAQQVADLTGQCAELLLKRTSNDATKALHFSEALVISPLSESLMEMKAEALLLMRKYEEVIRFCEETLDLAEKNSSVPEADSQLKDAVSSEVLKSSFARLWRWHIISKSYFYLGKLEEALGKLEEALELLQKHEKLKPAVDKYGNRYSDSSTSLALTIRELLRHKAAGNEAFQAARHSDAVECYTAALVCNAESRPFAAVCFCNRAAAYQALGQIADAIADCSLAIALDASYPKAISRRATLHEMIRDYGQAANDLNRLISLLEKRPEEKDNQSGTSGRSIGNISDLKKARTRLASVEEEARKGRSLDMYMILGVEPSSSAADVKKAYRKAALRHHPDKAGQFLVRNENVDDELWREVANEVHTDAERLFKMIGESYTILSDPTKRQQYDAEGEMRTNLNKGHNAPSTPKTQADSYSSHYERNTSRRQWRAHGSFNQRY</sequence>
<feature type="compositionally biased region" description="Polar residues" evidence="2">
    <location>
        <begin position="225"/>
        <end position="240"/>
    </location>
</feature>
<feature type="compositionally biased region" description="Polar residues" evidence="2">
    <location>
        <begin position="568"/>
        <end position="581"/>
    </location>
</feature>
<feature type="compositionally biased region" description="Basic residues" evidence="2">
    <location>
        <begin position="411"/>
        <end position="420"/>
    </location>
</feature>
<dbReference type="Pfam" id="PF13181">
    <property type="entry name" value="TPR_8"/>
    <property type="match status" value="1"/>
</dbReference>
<feature type="compositionally biased region" description="Gly residues" evidence="2">
    <location>
        <begin position="94"/>
        <end position="104"/>
    </location>
</feature>
<dbReference type="AlphaFoldDB" id="A0AAX6HDA2"/>
<feature type="compositionally biased region" description="Polar residues" evidence="2">
    <location>
        <begin position="628"/>
        <end position="655"/>
    </location>
</feature>
<comment type="caution">
    <text evidence="4">The sequence shown here is derived from an EMBL/GenBank/DDBJ whole genome shotgun (WGS) entry which is preliminary data.</text>
</comment>
<dbReference type="Pfam" id="PF00226">
    <property type="entry name" value="DnaJ"/>
    <property type="match status" value="1"/>
</dbReference>
<organism evidence="4 5">
    <name type="scientific">Iris pallida</name>
    <name type="common">Sweet iris</name>
    <dbReference type="NCBI Taxonomy" id="29817"/>
    <lineage>
        <taxon>Eukaryota</taxon>
        <taxon>Viridiplantae</taxon>
        <taxon>Streptophyta</taxon>
        <taxon>Embryophyta</taxon>
        <taxon>Tracheophyta</taxon>
        <taxon>Spermatophyta</taxon>
        <taxon>Magnoliopsida</taxon>
        <taxon>Liliopsida</taxon>
        <taxon>Asparagales</taxon>
        <taxon>Iridaceae</taxon>
        <taxon>Iridoideae</taxon>
        <taxon>Irideae</taxon>
        <taxon>Iris</taxon>
    </lineage>
</organism>
<feature type="compositionally biased region" description="Basic and acidic residues" evidence="2">
    <location>
        <begin position="672"/>
        <end position="681"/>
    </location>
</feature>
<dbReference type="PROSITE" id="PS50076">
    <property type="entry name" value="DNAJ_2"/>
    <property type="match status" value="1"/>
</dbReference>
<dbReference type="PANTHER" id="PTHR45181">
    <property type="entry name" value="HEAT SHOCK PROTEIN DNAJ WITH TETRATRICOPEPTIDE REPEAT-CONTAINING PROTEIN"/>
    <property type="match status" value="1"/>
</dbReference>
<dbReference type="PROSITE" id="PS50005">
    <property type="entry name" value="TPR"/>
    <property type="match status" value="1"/>
</dbReference>
<evidence type="ECO:0000313" key="4">
    <source>
        <dbReference type="EMBL" id="KAJ6838833.1"/>
    </source>
</evidence>
<protein>
    <recommendedName>
        <fullName evidence="3">J domain-containing protein</fullName>
    </recommendedName>
</protein>
<gene>
    <name evidence="4" type="ORF">M6B38_319290</name>
</gene>
<proteinExistence type="predicted"/>
<name>A0AAX6HDA2_IRIPA</name>